<gene>
    <name evidence="1" type="ORF">KKP3000_002076</name>
</gene>
<sequence>MVVLLLWLAGIIVIIGAIAAIIQTRNATHRMESMLEDIQVMLKQQHKAVEHERL</sequence>
<dbReference type="RefSeq" id="WP_275472772.1">
    <property type="nucleotide sequence ID" value="NZ_CP162940.1"/>
</dbReference>
<protein>
    <submittedName>
        <fullName evidence="1">Uncharacterized protein</fullName>
    </submittedName>
</protein>
<evidence type="ECO:0000313" key="2">
    <source>
        <dbReference type="Proteomes" id="UP001579974"/>
    </source>
</evidence>
<evidence type="ECO:0000313" key="1">
    <source>
        <dbReference type="EMBL" id="MFB5189078.1"/>
    </source>
</evidence>
<keyword evidence="2" id="KW-1185">Reference proteome</keyword>
<accession>A0ABV5AA55</accession>
<proteinExistence type="predicted"/>
<name>A0ABV5AA55_9BACL</name>
<organism evidence="1 2">
    <name type="scientific">Alicyclobacillus fastidiosus</name>
    <dbReference type="NCBI Taxonomy" id="392011"/>
    <lineage>
        <taxon>Bacteria</taxon>
        <taxon>Bacillati</taxon>
        <taxon>Bacillota</taxon>
        <taxon>Bacilli</taxon>
        <taxon>Bacillales</taxon>
        <taxon>Alicyclobacillaceae</taxon>
        <taxon>Alicyclobacillus</taxon>
    </lineage>
</organism>
<dbReference type="Proteomes" id="UP001579974">
    <property type="component" value="Unassembled WGS sequence"/>
</dbReference>
<reference evidence="1 2" key="1">
    <citation type="journal article" date="2024" name="Int. J. Mol. Sci.">
        <title>Exploration of Alicyclobacillus spp. Genome in Search of Antibiotic Resistance.</title>
        <authorList>
            <person name="Bucka-Kolendo J."/>
            <person name="Kiousi D.E."/>
            <person name="Dekowska A."/>
            <person name="Mikolajczuk-Szczyrba A."/>
            <person name="Karadedos D.M."/>
            <person name="Michael P."/>
            <person name="Galanis A."/>
            <person name="Sokolowska B."/>
        </authorList>
    </citation>
    <scope>NUCLEOTIDE SEQUENCE [LARGE SCALE GENOMIC DNA]</scope>
    <source>
        <strain evidence="1 2">KKP 3000</strain>
    </source>
</reference>
<dbReference type="EMBL" id="JBDXSU010000002">
    <property type="protein sequence ID" value="MFB5189078.1"/>
    <property type="molecule type" value="Genomic_DNA"/>
</dbReference>
<comment type="caution">
    <text evidence="1">The sequence shown here is derived from an EMBL/GenBank/DDBJ whole genome shotgun (WGS) entry which is preliminary data.</text>
</comment>